<dbReference type="eggNOG" id="KOG3624">
    <property type="taxonomic scope" value="Eukaryota"/>
</dbReference>
<evidence type="ECO:0000259" key="11">
    <source>
        <dbReference type="Pfam" id="PF05649"/>
    </source>
</evidence>
<dbReference type="Pfam" id="PF05649">
    <property type="entry name" value="Peptidase_M13_N"/>
    <property type="match status" value="1"/>
</dbReference>
<dbReference type="MEROPS" id="M13.A12"/>
<feature type="chain" id="PRO_5006454789" description="Peptidase M13 N-terminal domain-containing protein" evidence="9">
    <location>
        <begin position="24"/>
        <end position="648"/>
    </location>
</feature>
<gene>
    <name evidence="12" type="primary">Dana\GF14517</name>
    <name evidence="12" type="synonym">dana_GLEANR_15278</name>
    <name evidence="12" type="ORF">GF14517</name>
</gene>
<dbReference type="GeneID" id="6497340"/>
<accession>B3MKF6</accession>
<evidence type="ECO:0000256" key="9">
    <source>
        <dbReference type="SAM" id="SignalP"/>
    </source>
</evidence>
<dbReference type="Gene3D" id="3.40.390.10">
    <property type="entry name" value="Collagenase (Catalytic Domain)"/>
    <property type="match status" value="1"/>
</dbReference>
<comment type="subcellular location">
    <subcellularLocation>
        <location evidence="2">Cell membrane</location>
        <topology evidence="2">Single-pass type II membrane protein</topology>
    </subcellularLocation>
</comment>
<dbReference type="PANTHER" id="PTHR11733">
    <property type="entry name" value="ZINC METALLOPROTEASE FAMILY M13 NEPRILYSIN-RELATED"/>
    <property type="match status" value="1"/>
</dbReference>
<evidence type="ECO:0000256" key="4">
    <source>
        <dbReference type="ARBA" id="ARBA00022670"/>
    </source>
</evidence>
<organism evidence="12 13">
    <name type="scientific">Drosophila ananassae</name>
    <name type="common">Fruit fly</name>
    <dbReference type="NCBI Taxonomy" id="7217"/>
    <lineage>
        <taxon>Eukaryota</taxon>
        <taxon>Metazoa</taxon>
        <taxon>Ecdysozoa</taxon>
        <taxon>Arthropoda</taxon>
        <taxon>Hexapoda</taxon>
        <taxon>Insecta</taxon>
        <taxon>Pterygota</taxon>
        <taxon>Neoptera</taxon>
        <taxon>Endopterygota</taxon>
        <taxon>Diptera</taxon>
        <taxon>Brachycera</taxon>
        <taxon>Muscomorpha</taxon>
        <taxon>Ephydroidea</taxon>
        <taxon>Drosophilidae</taxon>
        <taxon>Drosophila</taxon>
        <taxon>Sophophora</taxon>
    </lineage>
</organism>
<feature type="domain" description="Peptidase M13 N-terminal" evidence="11">
    <location>
        <begin position="62"/>
        <end position="404"/>
    </location>
</feature>
<dbReference type="PROSITE" id="PS51885">
    <property type="entry name" value="NEPRILYSIN"/>
    <property type="match status" value="1"/>
</dbReference>
<evidence type="ECO:0000259" key="10">
    <source>
        <dbReference type="Pfam" id="PF01431"/>
    </source>
</evidence>
<evidence type="ECO:0000313" key="13">
    <source>
        <dbReference type="Proteomes" id="UP000007801"/>
    </source>
</evidence>
<dbReference type="AlphaFoldDB" id="B3MKF6"/>
<dbReference type="SUPFAM" id="SSF55486">
    <property type="entry name" value="Metalloproteases ('zincins'), catalytic domain"/>
    <property type="match status" value="1"/>
</dbReference>
<evidence type="ECO:0000256" key="6">
    <source>
        <dbReference type="ARBA" id="ARBA00022801"/>
    </source>
</evidence>
<dbReference type="GO" id="GO:0006508">
    <property type="term" value="P:proteolysis"/>
    <property type="evidence" value="ECO:0007669"/>
    <property type="project" value="UniProtKB-KW"/>
</dbReference>
<evidence type="ECO:0000256" key="2">
    <source>
        <dbReference type="ARBA" id="ARBA00004401"/>
    </source>
</evidence>
<comment type="cofactor">
    <cofactor evidence="1">
        <name>Zn(2+)</name>
        <dbReference type="ChEBI" id="CHEBI:29105"/>
    </cofactor>
</comment>
<evidence type="ECO:0008006" key="14">
    <source>
        <dbReference type="Google" id="ProtNLM"/>
    </source>
</evidence>
<feature type="signal peptide" evidence="9">
    <location>
        <begin position="1"/>
        <end position="23"/>
    </location>
</feature>
<dbReference type="InterPro" id="IPR024079">
    <property type="entry name" value="MetalloPept_cat_dom_sf"/>
</dbReference>
<keyword evidence="4" id="KW-0645">Protease</keyword>
<evidence type="ECO:0000256" key="8">
    <source>
        <dbReference type="ARBA" id="ARBA00023049"/>
    </source>
</evidence>
<keyword evidence="9" id="KW-0732">Signal</keyword>
<dbReference type="Proteomes" id="UP000007801">
    <property type="component" value="Unassembled WGS sequence"/>
</dbReference>
<dbReference type="Pfam" id="PF01431">
    <property type="entry name" value="Peptidase_M13"/>
    <property type="match status" value="1"/>
</dbReference>
<dbReference type="InterPro" id="IPR000718">
    <property type="entry name" value="Peptidase_M13"/>
</dbReference>
<dbReference type="EMBL" id="CH902620">
    <property type="protein sequence ID" value="EDV31509.2"/>
    <property type="molecule type" value="Genomic_DNA"/>
</dbReference>
<keyword evidence="8" id="KW-0482">Metalloprotease</keyword>
<protein>
    <recommendedName>
        <fullName evidence="14">Peptidase M13 N-terminal domain-containing protein</fullName>
    </recommendedName>
</protein>
<proteinExistence type="inferred from homology"/>
<dbReference type="GO" id="GO:0005886">
    <property type="term" value="C:plasma membrane"/>
    <property type="evidence" value="ECO:0007669"/>
    <property type="project" value="UniProtKB-SubCell"/>
</dbReference>
<dbReference type="GO" id="GO:0046872">
    <property type="term" value="F:metal ion binding"/>
    <property type="evidence" value="ECO:0007669"/>
    <property type="project" value="UniProtKB-KW"/>
</dbReference>
<keyword evidence="5" id="KW-0479">Metal-binding</keyword>
<name>B3MKF6_DROAN</name>
<dbReference type="PANTHER" id="PTHR11733:SF237">
    <property type="entry name" value="NEPRILYSIN-LIKE 4"/>
    <property type="match status" value="1"/>
</dbReference>
<feature type="domain" description="Peptidase M13 C-terminal" evidence="10">
    <location>
        <begin position="477"/>
        <end position="645"/>
    </location>
</feature>
<dbReference type="InterPro" id="IPR008753">
    <property type="entry name" value="Peptidase_M13_N"/>
</dbReference>
<dbReference type="HOGENOM" id="CLU_006187_9_1_1"/>
<keyword evidence="13" id="KW-1185">Reference proteome</keyword>
<comment type="similarity">
    <text evidence="3">Belongs to the peptidase M13 family.</text>
</comment>
<dbReference type="FunCoup" id="B3MKF6">
    <property type="interactions" value="26"/>
</dbReference>
<evidence type="ECO:0000256" key="3">
    <source>
        <dbReference type="ARBA" id="ARBA00007357"/>
    </source>
</evidence>
<evidence type="ECO:0000313" key="12">
    <source>
        <dbReference type="EMBL" id="EDV31509.2"/>
    </source>
</evidence>
<evidence type="ECO:0000256" key="1">
    <source>
        <dbReference type="ARBA" id="ARBA00001947"/>
    </source>
</evidence>
<dbReference type="InParanoid" id="B3MKF6"/>
<dbReference type="InterPro" id="IPR042089">
    <property type="entry name" value="Peptidase_M13_dom_2"/>
</dbReference>
<evidence type="ECO:0000256" key="5">
    <source>
        <dbReference type="ARBA" id="ARBA00022723"/>
    </source>
</evidence>
<keyword evidence="7" id="KW-0862">Zinc</keyword>
<dbReference type="Gene3D" id="1.10.1380.10">
    <property type="entry name" value="Neutral endopeptidase , domain2"/>
    <property type="match status" value="1"/>
</dbReference>
<dbReference type="InterPro" id="IPR018497">
    <property type="entry name" value="Peptidase_M13_C"/>
</dbReference>
<dbReference type="KEGG" id="dan:6497340"/>
<dbReference type="OrthoDB" id="7995352at2759"/>
<reference evidence="12 13" key="1">
    <citation type="journal article" date="2007" name="Nature">
        <title>Evolution of genes and genomes on the Drosophila phylogeny.</title>
        <authorList>
            <consortium name="Drosophila 12 Genomes Consortium"/>
            <person name="Clark A.G."/>
            <person name="Eisen M.B."/>
            <person name="Smith D.R."/>
            <person name="Bergman C.M."/>
            <person name="Oliver B."/>
            <person name="Markow T.A."/>
            <person name="Kaufman T.C."/>
            <person name="Kellis M."/>
            <person name="Gelbart W."/>
            <person name="Iyer V.N."/>
            <person name="Pollard D.A."/>
            <person name="Sackton T.B."/>
            <person name="Larracuente A.M."/>
            <person name="Singh N.D."/>
            <person name="Abad J.P."/>
            <person name="Abt D.N."/>
            <person name="Adryan B."/>
            <person name="Aguade M."/>
            <person name="Akashi H."/>
            <person name="Anderson W.W."/>
            <person name="Aquadro C.F."/>
            <person name="Ardell D.H."/>
            <person name="Arguello R."/>
            <person name="Artieri C.G."/>
            <person name="Barbash D.A."/>
            <person name="Barker D."/>
            <person name="Barsanti P."/>
            <person name="Batterham P."/>
            <person name="Batzoglou S."/>
            <person name="Begun D."/>
            <person name="Bhutkar A."/>
            <person name="Blanco E."/>
            <person name="Bosak S.A."/>
            <person name="Bradley R.K."/>
            <person name="Brand A.D."/>
            <person name="Brent M.R."/>
            <person name="Brooks A.N."/>
            <person name="Brown R.H."/>
            <person name="Butlin R.K."/>
            <person name="Caggese C."/>
            <person name="Calvi B.R."/>
            <person name="Bernardo de Carvalho A."/>
            <person name="Caspi A."/>
            <person name="Castrezana S."/>
            <person name="Celniker S.E."/>
            <person name="Chang J.L."/>
            <person name="Chapple C."/>
            <person name="Chatterji S."/>
            <person name="Chinwalla A."/>
            <person name="Civetta A."/>
            <person name="Clifton S.W."/>
            <person name="Comeron J.M."/>
            <person name="Costello J.C."/>
            <person name="Coyne J.A."/>
            <person name="Daub J."/>
            <person name="David R.G."/>
            <person name="Delcher A.L."/>
            <person name="Delehaunty K."/>
            <person name="Do C.B."/>
            <person name="Ebling H."/>
            <person name="Edwards K."/>
            <person name="Eickbush T."/>
            <person name="Evans J.D."/>
            <person name="Filipski A."/>
            <person name="Findeiss S."/>
            <person name="Freyhult E."/>
            <person name="Fulton L."/>
            <person name="Fulton R."/>
            <person name="Garcia A.C."/>
            <person name="Gardiner A."/>
            <person name="Garfield D.A."/>
            <person name="Garvin B.E."/>
            <person name="Gibson G."/>
            <person name="Gilbert D."/>
            <person name="Gnerre S."/>
            <person name="Godfrey J."/>
            <person name="Good R."/>
            <person name="Gotea V."/>
            <person name="Gravely B."/>
            <person name="Greenberg A.J."/>
            <person name="Griffiths-Jones S."/>
            <person name="Gross S."/>
            <person name="Guigo R."/>
            <person name="Gustafson E.A."/>
            <person name="Haerty W."/>
            <person name="Hahn M.W."/>
            <person name="Halligan D.L."/>
            <person name="Halpern A.L."/>
            <person name="Halter G.M."/>
            <person name="Han M.V."/>
            <person name="Heger A."/>
            <person name="Hillier L."/>
            <person name="Hinrichs A.S."/>
            <person name="Holmes I."/>
            <person name="Hoskins R.A."/>
            <person name="Hubisz M.J."/>
            <person name="Hultmark D."/>
            <person name="Huntley M.A."/>
            <person name="Jaffe D.B."/>
            <person name="Jagadeeshan S."/>
            <person name="Jeck W.R."/>
            <person name="Johnson J."/>
            <person name="Jones C.D."/>
            <person name="Jordan W.C."/>
            <person name="Karpen G.H."/>
            <person name="Kataoka E."/>
            <person name="Keightley P.D."/>
            <person name="Kheradpour P."/>
            <person name="Kirkness E.F."/>
            <person name="Koerich L.B."/>
            <person name="Kristiansen K."/>
            <person name="Kudrna D."/>
            <person name="Kulathinal R.J."/>
            <person name="Kumar S."/>
            <person name="Kwok R."/>
            <person name="Lander E."/>
            <person name="Langley C.H."/>
            <person name="Lapoint R."/>
            <person name="Lazzaro B.P."/>
            <person name="Lee S.J."/>
            <person name="Levesque L."/>
            <person name="Li R."/>
            <person name="Lin C.F."/>
            <person name="Lin M.F."/>
            <person name="Lindblad-Toh K."/>
            <person name="Llopart A."/>
            <person name="Long M."/>
            <person name="Low L."/>
            <person name="Lozovsky E."/>
            <person name="Lu J."/>
            <person name="Luo M."/>
            <person name="Machado C.A."/>
            <person name="Makalowski W."/>
            <person name="Marzo M."/>
            <person name="Matsuda M."/>
            <person name="Matzkin L."/>
            <person name="McAllister B."/>
            <person name="McBride C.S."/>
            <person name="McKernan B."/>
            <person name="McKernan K."/>
            <person name="Mendez-Lago M."/>
            <person name="Minx P."/>
            <person name="Mollenhauer M.U."/>
            <person name="Montooth K."/>
            <person name="Mount S.M."/>
            <person name="Mu X."/>
            <person name="Myers E."/>
            <person name="Negre B."/>
            <person name="Newfeld S."/>
            <person name="Nielsen R."/>
            <person name="Noor M.A."/>
            <person name="O'Grady P."/>
            <person name="Pachter L."/>
            <person name="Papaceit M."/>
            <person name="Parisi M.J."/>
            <person name="Parisi M."/>
            <person name="Parts L."/>
            <person name="Pedersen J.S."/>
            <person name="Pesole G."/>
            <person name="Phillippy A.M."/>
            <person name="Ponting C.P."/>
            <person name="Pop M."/>
            <person name="Porcelli D."/>
            <person name="Powell J.R."/>
            <person name="Prohaska S."/>
            <person name="Pruitt K."/>
            <person name="Puig M."/>
            <person name="Quesneville H."/>
            <person name="Ram K.R."/>
            <person name="Rand D."/>
            <person name="Rasmussen M.D."/>
            <person name="Reed L.K."/>
            <person name="Reenan R."/>
            <person name="Reily A."/>
            <person name="Remington K.A."/>
            <person name="Rieger T.T."/>
            <person name="Ritchie M.G."/>
            <person name="Robin C."/>
            <person name="Rogers Y.H."/>
            <person name="Rohde C."/>
            <person name="Rozas J."/>
            <person name="Rubenfield M.J."/>
            <person name="Ruiz A."/>
            <person name="Russo S."/>
            <person name="Salzberg S.L."/>
            <person name="Sanchez-Gracia A."/>
            <person name="Saranga D.J."/>
            <person name="Sato H."/>
            <person name="Schaeffer S.W."/>
            <person name="Schatz M.C."/>
            <person name="Schlenke T."/>
            <person name="Schwartz R."/>
            <person name="Segarra C."/>
            <person name="Singh R.S."/>
            <person name="Sirot L."/>
            <person name="Sirota M."/>
            <person name="Sisneros N.B."/>
            <person name="Smith C.D."/>
            <person name="Smith T.F."/>
            <person name="Spieth J."/>
            <person name="Stage D.E."/>
            <person name="Stark A."/>
            <person name="Stephan W."/>
            <person name="Strausberg R.L."/>
            <person name="Strempel S."/>
            <person name="Sturgill D."/>
            <person name="Sutton G."/>
            <person name="Sutton G.G."/>
            <person name="Tao W."/>
            <person name="Teichmann S."/>
            <person name="Tobari Y.N."/>
            <person name="Tomimura Y."/>
            <person name="Tsolas J.M."/>
            <person name="Valente V.L."/>
            <person name="Venter E."/>
            <person name="Venter J.C."/>
            <person name="Vicario S."/>
            <person name="Vieira F.G."/>
            <person name="Vilella A.J."/>
            <person name="Villasante A."/>
            <person name="Walenz B."/>
            <person name="Wang J."/>
            <person name="Wasserman M."/>
            <person name="Watts T."/>
            <person name="Wilson D."/>
            <person name="Wilson R.K."/>
            <person name="Wing R.A."/>
            <person name="Wolfner M.F."/>
            <person name="Wong A."/>
            <person name="Wong G.K."/>
            <person name="Wu C.I."/>
            <person name="Wu G."/>
            <person name="Yamamoto D."/>
            <person name="Yang H.P."/>
            <person name="Yang S.P."/>
            <person name="Yorke J.A."/>
            <person name="Yoshida K."/>
            <person name="Zdobnov E."/>
            <person name="Zhang P."/>
            <person name="Zhang Y."/>
            <person name="Zimin A.V."/>
            <person name="Baldwin J."/>
            <person name="Abdouelleil A."/>
            <person name="Abdulkadir J."/>
            <person name="Abebe A."/>
            <person name="Abera B."/>
            <person name="Abreu J."/>
            <person name="Acer S.C."/>
            <person name="Aftuck L."/>
            <person name="Alexander A."/>
            <person name="An P."/>
            <person name="Anderson E."/>
            <person name="Anderson S."/>
            <person name="Arachi H."/>
            <person name="Azer M."/>
            <person name="Bachantsang P."/>
            <person name="Barry A."/>
            <person name="Bayul T."/>
            <person name="Berlin A."/>
            <person name="Bessette D."/>
            <person name="Bloom T."/>
            <person name="Blye J."/>
            <person name="Boguslavskiy L."/>
            <person name="Bonnet C."/>
            <person name="Boukhgalter B."/>
            <person name="Bourzgui I."/>
            <person name="Brown A."/>
            <person name="Cahill P."/>
            <person name="Channer S."/>
            <person name="Cheshatsang Y."/>
            <person name="Chuda L."/>
            <person name="Citroen M."/>
            <person name="Collymore A."/>
            <person name="Cooke P."/>
            <person name="Costello M."/>
            <person name="D'Aco K."/>
            <person name="Daza R."/>
            <person name="De Haan G."/>
            <person name="DeGray S."/>
            <person name="DeMaso C."/>
            <person name="Dhargay N."/>
            <person name="Dooley K."/>
            <person name="Dooley E."/>
            <person name="Doricent M."/>
            <person name="Dorje P."/>
            <person name="Dorjee K."/>
            <person name="Dupes A."/>
            <person name="Elong R."/>
            <person name="Falk J."/>
            <person name="Farina A."/>
            <person name="Faro S."/>
            <person name="Ferguson D."/>
            <person name="Fisher S."/>
            <person name="Foley C.D."/>
            <person name="Franke A."/>
            <person name="Friedrich D."/>
            <person name="Gadbois L."/>
            <person name="Gearin G."/>
            <person name="Gearin C.R."/>
            <person name="Giannoukos G."/>
            <person name="Goode T."/>
            <person name="Graham J."/>
            <person name="Grandbois E."/>
            <person name="Grewal S."/>
            <person name="Gyaltsen K."/>
            <person name="Hafez N."/>
            <person name="Hagos B."/>
            <person name="Hall J."/>
            <person name="Henson C."/>
            <person name="Hollinger A."/>
            <person name="Honan T."/>
            <person name="Huard M.D."/>
            <person name="Hughes L."/>
            <person name="Hurhula B."/>
            <person name="Husby M.E."/>
            <person name="Kamat A."/>
            <person name="Kanga B."/>
            <person name="Kashin S."/>
            <person name="Khazanovich D."/>
            <person name="Kisner P."/>
            <person name="Lance K."/>
            <person name="Lara M."/>
            <person name="Lee W."/>
            <person name="Lennon N."/>
            <person name="Letendre F."/>
            <person name="LeVine R."/>
            <person name="Lipovsky A."/>
            <person name="Liu X."/>
            <person name="Liu J."/>
            <person name="Liu S."/>
            <person name="Lokyitsang T."/>
            <person name="Lokyitsang Y."/>
            <person name="Lubonja R."/>
            <person name="Lui A."/>
            <person name="MacDonald P."/>
            <person name="Magnisalis V."/>
            <person name="Maru K."/>
            <person name="Matthews C."/>
            <person name="McCusker W."/>
            <person name="McDonough S."/>
            <person name="Mehta T."/>
            <person name="Meldrim J."/>
            <person name="Meneus L."/>
            <person name="Mihai O."/>
            <person name="Mihalev A."/>
            <person name="Mihova T."/>
            <person name="Mittelman R."/>
            <person name="Mlenga V."/>
            <person name="Montmayeur A."/>
            <person name="Mulrain L."/>
            <person name="Navidi A."/>
            <person name="Naylor J."/>
            <person name="Negash T."/>
            <person name="Nguyen T."/>
            <person name="Nguyen N."/>
            <person name="Nicol R."/>
            <person name="Norbu C."/>
            <person name="Norbu N."/>
            <person name="Novod N."/>
            <person name="O'Neill B."/>
            <person name="Osman S."/>
            <person name="Markiewicz E."/>
            <person name="Oyono O.L."/>
            <person name="Patti C."/>
            <person name="Phunkhang P."/>
            <person name="Pierre F."/>
            <person name="Priest M."/>
            <person name="Raghuraman S."/>
            <person name="Rege F."/>
            <person name="Reyes R."/>
            <person name="Rise C."/>
            <person name="Rogov P."/>
            <person name="Ross K."/>
            <person name="Ryan E."/>
            <person name="Settipalli S."/>
            <person name="Shea T."/>
            <person name="Sherpa N."/>
            <person name="Shi L."/>
            <person name="Shih D."/>
            <person name="Sparrow T."/>
            <person name="Spaulding J."/>
            <person name="Stalker J."/>
            <person name="Stange-Thomann N."/>
            <person name="Stavropoulos S."/>
            <person name="Stone C."/>
            <person name="Strader C."/>
            <person name="Tesfaye S."/>
            <person name="Thomson T."/>
            <person name="Thoulutsang Y."/>
            <person name="Thoulutsang D."/>
            <person name="Topham K."/>
            <person name="Topping I."/>
            <person name="Tsamla T."/>
            <person name="Vassiliev H."/>
            <person name="Vo A."/>
            <person name="Wangchuk T."/>
            <person name="Wangdi T."/>
            <person name="Weiand M."/>
            <person name="Wilkinson J."/>
            <person name="Wilson A."/>
            <person name="Yadav S."/>
            <person name="Young G."/>
            <person name="Yu Q."/>
            <person name="Zembek L."/>
            <person name="Zhong D."/>
            <person name="Zimmer A."/>
            <person name="Zwirko Z."/>
            <person name="Jaffe D.B."/>
            <person name="Alvarez P."/>
            <person name="Brockman W."/>
            <person name="Butler J."/>
            <person name="Chin C."/>
            <person name="Gnerre S."/>
            <person name="Grabherr M."/>
            <person name="Kleber M."/>
            <person name="Mauceli E."/>
            <person name="MacCallum I."/>
        </authorList>
    </citation>
    <scope>NUCLEOTIDE SEQUENCE [LARGE SCALE GENOMIC DNA]</scope>
    <source>
        <strain evidence="13">Tucson 14024-0371.13</strain>
    </source>
</reference>
<evidence type="ECO:0000256" key="7">
    <source>
        <dbReference type="ARBA" id="ARBA00022833"/>
    </source>
</evidence>
<dbReference type="SMR" id="B3MKF6"/>
<dbReference type="GO" id="GO:0004222">
    <property type="term" value="F:metalloendopeptidase activity"/>
    <property type="evidence" value="ECO:0007669"/>
    <property type="project" value="InterPro"/>
</dbReference>
<keyword evidence="6 12" id="KW-0378">Hydrolase</keyword>
<sequence length="648" mass="75153">MEMALRFFSFCILLAGTVPVSSSILIPNNISRTCPYKSSCNSSVNLRHIEMLRDCVDNTKDPCDDFYAYACGNWKRNYTATSTSEDQINSQYKYLIENVSRNPRSPEYRQPVYGKLATYYQHCLALRSSNLRRYLELLNLPTSLNSTNWMDLLSGLGQYGYRGHFVEVTVRWHNSSQHMIFVEPHNHRLNLNFTLDIYEALPQGDFPASYSTLRDQFVRLENQLSSLVKSHETDDSFTVYSLDEIQNKVPELNWTEALTKQLNRTSIGGDHSFQVDDLPAIREIVIVLNSMDRRLLNLYSLARFLQYLLQLPHNPLATLESDGGMRSLRCIRQMRRVVYIPMNYAYERNYYAPRRISDEFVIRKVFGELREKLEEAVRSNPFQVQPDLVDQLTEKVQKMRINVGNLPPNASEQFYSDVDRRWKVGEDFYEDHLNGLLFYYSIVAELEGGVDSYSQSIWYSFNMHSPDFGDNIDATPYFHCLSNMILVPYSYVKLPFFHADFWPALLYGDLANTLGHEMLHAFDTFLMDYDAQGNMRNFSDQLIKEPLYKTALDCLDQSDGILNERIPDVSGSRLAIRTYMGDWLSLPDNGQLYFIQFAHFFCGDEGDKYHESGSQRLNFAVSQVPKFAEIFECKEGSKINSSPQCPFW</sequence>